<organism evidence="4">
    <name type="scientific">Eucalyptus grandis</name>
    <name type="common">Flooded gum</name>
    <dbReference type="NCBI Taxonomy" id="71139"/>
    <lineage>
        <taxon>Eukaryota</taxon>
        <taxon>Viridiplantae</taxon>
        <taxon>Streptophyta</taxon>
        <taxon>Embryophyta</taxon>
        <taxon>Tracheophyta</taxon>
        <taxon>Spermatophyta</taxon>
        <taxon>Magnoliopsida</taxon>
        <taxon>eudicotyledons</taxon>
        <taxon>Gunneridae</taxon>
        <taxon>Pentapetalae</taxon>
        <taxon>rosids</taxon>
        <taxon>malvids</taxon>
        <taxon>Myrtales</taxon>
        <taxon>Myrtaceae</taxon>
        <taxon>Myrtoideae</taxon>
        <taxon>Eucalypteae</taxon>
        <taxon>Eucalyptus</taxon>
    </lineage>
</organism>
<reference evidence="4" key="1">
    <citation type="submission" date="2013-07" db="EMBL/GenBank/DDBJ databases">
        <title>The genome of Eucalyptus grandis.</title>
        <authorList>
            <person name="Schmutz J."/>
            <person name="Hayes R."/>
            <person name="Myburg A."/>
            <person name="Tuskan G."/>
            <person name="Grattapaglia D."/>
            <person name="Rokhsar D.S."/>
        </authorList>
    </citation>
    <scope>NUCLEOTIDE SEQUENCE</scope>
    <source>
        <tissue evidence="4">Leaf extractions</tissue>
    </source>
</reference>
<gene>
    <name evidence="4" type="ORF">EUGRSUZ_E00177</name>
</gene>
<feature type="domain" description="AtuA-like ferredoxin-fold" evidence="3">
    <location>
        <begin position="538"/>
        <end position="656"/>
    </location>
</feature>
<dbReference type="EMBL" id="KK198757">
    <property type="protein sequence ID" value="KCW71653.1"/>
    <property type="molecule type" value="Genomic_DNA"/>
</dbReference>
<dbReference type="FunCoup" id="A0A059BZK4">
    <property type="interactions" value="12"/>
</dbReference>
<feature type="domain" description="Acyclic terpene utilisation N-terminal" evidence="2">
    <location>
        <begin position="27"/>
        <end position="437"/>
    </location>
</feature>
<dbReference type="PANTHER" id="PTHR47472">
    <property type="entry name" value="PROPIONYL-COA CARBOXYLASE"/>
    <property type="match status" value="1"/>
</dbReference>
<name>A0A059BZK4_EUCGR</name>
<dbReference type="InParanoid" id="A0A059BZK4"/>
<accession>A0A059BZK4</accession>
<dbReference type="Pfam" id="PF23544">
    <property type="entry name" value="AtuA_ferredoxin"/>
    <property type="match status" value="1"/>
</dbReference>
<dbReference type="OMA" id="ITRDWVK"/>
<feature type="region of interest" description="Disordered" evidence="1">
    <location>
        <begin position="511"/>
        <end position="533"/>
    </location>
</feature>
<dbReference type="STRING" id="71139.A0A059BZK4"/>
<dbReference type="Pfam" id="PF07287">
    <property type="entry name" value="AtuA"/>
    <property type="match status" value="1"/>
</dbReference>
<protein>
    <submittedName>
        <fullName evidence="4">Uncharacterized protein</fullName>
    </submittedName>
</protein>
<evidence type="ECO:0000259" key="3">
    <source>
        <dbReference type="Pfam" id="PF23544"/>
    </source>
</evidence>
<dbReference type="InterPro" id="IPR056362">
    <property type="entry name" value="AtuA-like_ferredoxin_dom"/>
</dbReference>
<dbReference type="InterPro" id="IPR010839">
    <property type="entry name" value="AtuA_N"/>
</dbReference>
<evidence type="ECO:0000313" key="4">
    <source>
        <dbReference type="EMBL" id="KCW71653.1"/>
    </source>
</evidence>
<dbReference type="Gramene" id="KCW71653">
    <property type="protein sequence ID" value="KCW71653"/>
    <property type="gene ID" value="EUGRSUZ_E00177"/>
</dbReference>
<proteinExistence type="predicted"/>
<sequence>MERNVEDGIRNSVIKQRVNPKRLRDEVRIGCGAGFGGDRPFAALKLLQRVEGLNYLVLECLAERTLADRYQEMMSGGDGFDSRISEWMALLLPLAVERGICIITNMGAVDPIGAQAKVLEVASGLGLQLTVAVAREVSFTEASNQGISTYLGAAPIVECLEKYQPNVVITSRVADAALFLGPMVYELGWNWDDLNLLAQGSLAGHLLECGCQLTGGYFMHPGDRYRDISLPCLLDISLPYAKVSCDGGVRVAKADGSGGVLNVSTCAQQLLYEIGDPAAYVTPDVVIDLRDVTFQPLSKNEMRCLGAKPSARSVPDQLLRLLPKDAGWKGWGEISYGGFECINRAKAAEIMVRSWFEEVIPGLNDRIVSCIIGVDSLKATSLVTGPSAYEAVTDIRLRMDGLFELKEHAFQFVREFTALYTNGPAGGGGICTGHRKEIYLGKELVWNWTPQHPHEPFIESRLKLVLQKFLVGRELVFWKVGAKQSMATDSNHHVGCLKDTVRNHAVRRPINPQMAEGNDDGDLMSKSDASPAPAGEEISLYNIAHGRAGDKGNDLNFSIIPHCPTDIERLKMIITPTWVKGVVSSLLNTSSFPDSDALAKRGRWVDEHVSVEVYEVRGIHSLNVVVRNILDGGVNCSRRIDRHGKTISDLILCQRVVLPPL</sequence>
<evidence type="ECO:0000256" key="1">
    <source>
        <dbReference type="SAM" id="MobiDB-lite"/>
    </source>
</evidence>
<dbReference type="PANTHER" id="PTHR47472:SF1">
    <property type="entry name" value="DUF1446-DOMAIN-CONTAINING PROTEIN"/>
    <property type="match status" value="1"/>
</dbReference>
<dbReference type="AlphaFoldDB" id="A0A059BZK4"/>
<evidence type="ECO:0000259" key="2">
    <source>
        <dbReference type="Pfam" id="PF07287"/>
    </source>
</evidence>